<keyword evidence="4 10" id="KW-0645">Protease</keyword>
<feature type="domain" description="Peptidase S54 rhomboid" evidence="12">
    <location>
        <begin position="319"/>
        <end position="463"/>
    </location>
</feature>
<feature type="compositionally biased region" description="Polar residues" evidence="11">
    <location>
        <begin position="51"/>
        <end position="62"/>
    </location>
</feature>
<evidence type="ECO:0000256" key="8">
    <source>
        <dbReference type="ARBA" id="ARBA00022989"/>
    </source>
</evidence>
<feature type="compositionally biased region" description="Basic and acidic residues" evidence="11">
    <location>
        <begin position="1"/>
        <end position="27"/>
    </location>
</feature>
<gene>
    <name evidence="13" type="ORF">SAMEA4029010_CIC11G00000005472</name>
</gene>
<evidence type="ECO:0000256" key="9">
    <source>
        <dbReference type="ARBA" id="ARBA00023136"/>
    </source>
</evidence>
<dbReference type="GO" id="GO:0016020">
    <property type="term" value="C:membrane"/>
    <property type="evidence" value="ECO:0007669"/>
    <property type="project" value="UniProtKB-SubCell"/>
</dbReference>
<organism evidence="13 14">
    <name type="scientific">Sungouiella intermedia</name>
    <dbReference type="NCBI Taxonomy" id="45354"/>
    <lineage>
        <taxon>Eukaryota</taxon>
        <taxon>Fungi</taxon>
        <taxon>Dikarya</taxon>
        <taxon>Ascomycota</taxon>
        <taxon>Saccharomycotina</taxon>
        <taxon>Pichiomycetes</taxon>
        <taxon>Metschnikowiaceae</taxon>
        <taxon>Sungouiella</taxon>
    </lineage>
</organism>
<evidence type="ECO:0000313" key="13">
    <source>
        <dbReference type="EMBL" id="SGZ55097.1"/>
    </source>
</evidence>
<feature type="transmembrane region" description="Helical" evidence="10">
    <location>
        <begin position="213"/>
        <end position="233"/>
    </location>
</feature>
<accession>A0A1L0BUU2</accession>
<feature type="region of interest" description="Disordered" evidence="11">
    <location>
        <begin position="568"/>
        <end position="600"/>
    </location>
</feature>
<protein>
    <recommendedName>
        <fullName evidence="10">Rhomboid-type serine protease</fullName>
        <ecNumber evidence="10">3.4.21.105</ecNumber>
    </recommendedName>
</protein>
<keyword evidence="14" id="KW-1185">Reference proteome</keyword>
<evidence type="ECO:0000256" key="2">
    <source>
        <dbReference type="ARBA" id="ARBA00004141"/>
    </source>
</evidence>
<feature type="compositionally biased region" description="Polar residues" evidence="11">
    <location>
        <begin position="143"/>
        <end position="154"/>
    </location>
</feature>
<feature type="transmembrane region" description="Helical" evidence="10">
    <location>
        <begin position="419"/>
        <end position="439"/>
    </location>
</feature>
<evidence type="ECO:0000256" key="4">
    <source>
        <dbReference type="ARBA" id="ARBA00022670"/>
    </source>
</evidence>
<evidence type="ECO:0000313" key="14">
    <source>
        <dbReference type="Proteomes" id="UP000182334"/>
    </source>
</evidence>
<dbReference type="EC" id="3.4.21.105" evidence="10"/>
<evidence type="ECO:0000256" key="1">
    <source>
        <dbReference type="ARBA" id="ARBA00000156"/>
    </source>
</evidence>
<feature type="transmembrane region" description="Helical" evidence="10">
    <location>
        <begin position="504"/>
        <end position="527"/>
    </location>
</feature>
<comment type="catalytic activity">
    <reaction evidence="1 10">
        <text>Cleaves type-1 transmembrane domains using a catalytic dyad composed of serine and histidine that are contributed by different transmembrane domains.</text>
        <dbReference type="EC" id="3.4.21.105"/>
    </reaction>
</comment>
<feature type="compositionally biased region" description="Pro residues" evidence="11">
    <location>
        <begin position="63"/>
        <end position="78"/>
    </location>
</feature>
<evidence type="ECO:0000256" key="11">
    <source>
        <dbReference type="SAM" id="MobiDB-lite"/>
    </source>
</evidence>
<comment type="similarity">
    <text evidence="3 10">Belongs to the peptidase S54 family.</text>
</comment>
<dbReference type="EMBL" id="LT635760">
    <property type="protein sequence ID" value="SGZ55097.1"/>
    <property type="molecule type" value="Genomic_DNA"/>
</dbReference>
<sequence length="662" mass="74676">MPGLRDKFDDNVRREGRLDTPDTEHFPFRNSPLPPSAYTQYPQDFDHHYHQNSSISPVTMTPPQAPAVPEKAPPTPPKPYDDDFLPPETPPKDLDRSRSNKYAGYYNQREIDHTTAPHPPYTRVNNGSDSSYEMLTLNSNPFGDNATPASSTARNPFEPIDTSPITYDHYPAQNTRDDDMDMAAKMSGKHLRRQERNRRKQDARLPWYHYTRLPWFTIIVTTIQVVVFIVELAKMSIYTGSAFQTKPYFNPMLGPSTFLLISMGARYVPCMHRIDNITLDLLIQFPCPNSTSTDTDVCNLAELCSLGGIPILNNEYAPHQWYRVITPIFLHAGFLHIIFNLLLQITMGWSVEKAIGWLKYSIIYLASGVAGFLLGANFSPNGIASTGASGALFGIIATNLLLFVYCGKKNTNIYNTKHYRLFIIIMVFEIIILFVLGLLPGLDNFSHIGGFCMGLLLSLVFLKDPSFVYNEGIYTYDADATPWQLFIENWNPMNRWNDKIQWKVLVWVGVRVLSLTLAILFFALLFVNLYSKRMESEKPTCSWCKYLSCIPVNGWCDQGEVTVETITTGDSGSSSSSAPTMTATPNATTNTPTTTSATLTTAYPGSIDNPNLKRELHFSTFSTSQRGPETIGPQHNQHHETSLVLLALMAILSYRFIRRLYK</sequence>
<feature type="transmembrane region" description="Helical" evidence="10">
    <location>
        <begin position="355"/>
        <end position="376"/>
    </location>
</feature>
<dbReference type="InterPro" id="IPR022764">
    <property type="entry name" value="Peptidase_S54_rhomboid_dom"/>
</dbReference>
<keyword evidence="6 10" id="KW-0378">Hydrolase</keyword>
<reference evidence="13 14" key="1">
    <citation type="submission" date="2016-10" db="EMBL/GenBank/DDBJ databases">
        <authorList>
            <person name="de Groot N.N."/>
        </authorList>
    </citation>
    <scope>NUCLEOTIDE SEQUENCE [LARGE SCALE GENOMIC DNA]</scope>
    <source>
        <strain evidence="13 14">CBS 141442</strain>
    </source>
</reference>
<dbReference type="InterPro" id="IPR035952">
    <property type="entry name" value="Rhomboid-like_sf"/>
</dbReference>
<dbReference type="InterPro" id="IPR002610">
    <property type="entry name" value="Peptidase_S54_rhomboid-like"/>
</dbReference>
<keyword evidence="7 10" id="KW-0720">Serine protease</keyword>
<feature type="region of interest" description="Disordered" evidence="11">
    <location>
        <begin position="143"/>
        <end position="178"/>
    </location>
</feature>
<feature type="region of interest" description="Disordered" evidence="11">
    <location>
        <begin position="1"/>
        <end position="99"/>
    </location>
</feature>
<name>A0A1L0BUU2_9ASCO</name>
<dbReference type="OrthoDB" id="2146116at2759"/>
<dbReference type="PANTHER" id="PTHR22936:SF69">
    <property type="entry name" value="RHOMBOID-LIKE PROTEIN"/>
    <property type="match status" value="1"/>
</dbReference>
<dbReference type="Pfam" id="PF01694">
    <property type="entry name" value="Rhomboid"/>
    <property type="match status" value="1"/>
</dbReference>
<keyword evidence="8 10" id="KW-1133">Transmembrane helix</keyword>
<comment type="function">
    <text evidence="10">Serine protease involved in intramembrane proteolysis.</text>
</comment>
<evidence type="ECO:0000256" key="6">
    <source>
        <dbReference type="ARBA" id="ARBA00022801"/>
    </source>
</evidence>
<keyword evidence="5 10" id="KW-0812">Transmembrane</keyword>
<dbReference type="AlphaFoldDB" id="A0A1L0BUU2"/>
<evidence type="ECO:0000256" key="7">
    <source>
        <dbReference type="ARBA" id="ARBA00022825"/>
    </source>
</evidence>
<dbReference type="STRING" id="45354.A0A1L0BUU2"/>
<dbReference type="Proteomes" id="UP000182334">
    <property type="component" value="Chromosome V"/>
</dbReference>
<keyword evidence="9 10" id="KW-0472">Membrane</keyword>
<dbReference type="Gene3D" id="1.20.1540.10">
    <property type="entry name" value="Rhomboid-like"/>
    <property type="match status" value="1"/>
</dbReference>
<evidence type="ECO:0000259" key="12">
    <source>
        <dbReference type="Pfam" id="PF01694"/>
    </source>
</evidence>
<evidence type="ECO:0000256" key="3">
    <source>
        <dbReference type="ARBA" id="ARBA00009045"/>
    </source>
</evidence>
<dbReference type="GO" id="GO:0004252">
    <property type="term" value="F:serine-type endopeptidase activity"/>
    <property type="evidence" value="ECO:0007669"/>
    <property type="project" value="InterPro"/>
</dbReference>
<feature type="transmembrane region" description="Helical" evidence="10">
    <location>
        <begin position="388"/>
        <end position="407"/>
    </location>
</feature>
<dbReference type="GO" id="GO:0006508">
    <property type="term" value="P:proteolysis"/>
    <property type="evidence" value="ECO:0007669"/>
    <property type="project" value="UniProtKB-KW"/>
</dbReference>
<dbReference type="SUPFAM" id="SSF144091">
    <property type="entry name" value="Rhomboid-like"/>
    <property type="match status" value="1"/>
</dbReference>
<comment type="subcellular location">
    <subcellularLocation>
        <location evidence="2 10">Membrane</location>
        <topology evidence="2 10">Multi-pass membrane protein</topology>
    </subcellularLocation>
</comment>
<evidence type="ECO:0000256" key="5">
    <source>
        <dbReference type="ARBA" id="ARBA00022692"/>
    </source>
</evidence>
<feature type="transmembrane region" description="Helical" evidence="10">
    <location>
        <begin position="321"/>
        <end position="343"/>
    </location>
</feature>
<proteinExistence type="inferred from homology"/>
<evidence type="ECO:0000256" key="10">
    <source>
        <dbReference type="RuleBase" id="RU362115"/>
    </source>
</evidence>
<dbReference type="PANTHER" id="PTHR22936">
    <property type="entry name" value="RHOMBOID-RELATED"/>
    <property type="match status" value="1"/>
</dbReference>
<feature type="transmembrane region" description="Helical" evidence="10">
    <location>
        <begin position="445"/>
        <end position="462"/>
    </location>
</feature>